<keyword evidence="2" id="KW-1185">Reference proteome</keyword>
<accession>A0ABV3EXX3</accession>
<sequence length="57" mass="6234">MSIQDRVRLIAQYLKAKNDPQLRKLIRATAEVVDAMTVSGPRLVDELDGLDTPAVAA</sequence>
<evidence type="ECO:0000313" key="1">
    <source>
        <dbReference type="EMBL" id="MEU9581057.1"/>
    </source>
</evidence>
<dbReference type="RefSeq" id="WP_359277334.1">
    <property type="nucleotide sequence ID" value="NZ_JBEZNA010000098.1"/>
</dbReference>
<name>A0ABV3EXX3_9ACTN</name>
<reference evidence="1 2" key="1">
    <citation type="submission" date="2024-06" db="EMBL/GenBank/DDBJ databases">
        <title>The Natural Products Discovery Center: Release of the First 8490 Sequenced Strains for Exploring Actinobacteria Biosynthetic Diversity.</title>
        <authorList>
            <person name="Kalkreuter E."/>
            <person name="Kautsar S.A."/>
            <person name="Yang D."/>
            <person name="Bader C.D."/>
            <person name="Teijaro C.N."/>
            <person name="Fluegel L."/>
            <person name="Davis C.M."/>
            <person name="Simpson J.R."/>
            <person name="Lauterbach L."/>
            <person name="Steele A.D."/>
            <person name="Gui C."/>
            <person name="Meng S."/>
            <person name="Li G."/>
            <person name="Viehrig K."/>
            <person name="Ye F."/>
            <person name="Su P."/>
            <person name="Kiefer A.F."/>
            <person name="Nichols A."/>
            <person name="Cepeda A.J."/>
            <person name="Yan W."/>
            <person name="Fan B."/>
            <person name="Jiang Y."/>
            <person name="Adhikari A."/>
            <person name="Zheng C.-J."/>
            <person name="Schuster L."/>
            <person name="Cowan T.M."/>
            <person name="Smanski M.J."/>
            <person name="Chevrette M.G."/>
            <person name="De Carvalho L.P.S."/>
            <person name="Shen B."/>
        </authorList>
    </citation>
    <scope>NUCLEOTIDE SEQUENCE [LARGE SCALE GENOMIC DNA]</scope>
    <source>
        <strain evidence="1 2">NPDC048117</strain>
    </source>
</reference>
<comment type="caution">
    <text evidence="1">The sequence shown here is derived from an EMBL/GenBank/DDBJ whole genome shotgun (WGS) entry which is preliminary data.</text>
</comment>
<protein>
    <submittedName>
        <fullName evidence="1">Uncharacterized protein</fullName>
    </submittedName>
</protein>
<evidence type="ECO:0000313" key="2">
    <source>
        <dbReference type="Proteomes" id="UP001551584"/>
    </source>
</evidence>
<organism evidence="1 2">
    <name type="scientific">Streptomyces chilikensis</name>
    <dbReference type="NCBI Taxonomy" id="1194079"/>
    <lineage>
        <taxon>Bacteria</taxon>
        <taxon>Bacillati</taxon>
        <taxon>Actinomycetota</taxon>
        <taxon>Actinomycetes</taxon>
        <taxon>Kitasatosporales</taxon>
        <taxon>Streptomycetaceae</taxon>
        <taxon>Streptomyces</taxon>
    </lineage>
</organism>
<dbReference type="EMBL" id="JBEZNA010000098">
    <property type="protein sequence ID" value="MEU9581057.1"/>
    <property type="molecule type" value="Genomic_DNA"/>
</dbReference>
<dbReference type="Proteomes" id="UP001551584">
    <property type="component" value="Unassembled WGS sequence"/>
</dbReference>
<proteinExistence type="predicted"/>
<gene>
    <name evidence="1" type="ORF">AB0D95_27950</name>
</gene>